<feature type="compositionally biased region" description="Polar residues" evidence="1">
    <location>
        <begin position="23"/>
        <end position="39"/>
    </location>
</feature>
<dbReference type="HOGENOM" id="CLU_002951_0_0_1"/>
<dbReference type="OrthoDB" id="2130750at2759"/>
<dbReference type="eggNOG" id="ENOG502QWKJ">
    <property type="taxonomic scope" value="Eukaryota"/>
</dbReference>
<protein>
    <recommendedName>
        <fullName evidence="6">BTB domain-containing protein</fullName>
    </recommendedName>
</protein>
<dbReference type="InterPro" id="IPR000938">
    <property type="entry name" value="CAP-Gly_domain"/>
</dbReference>
<evidence type="ECO:0000259" key="2">
    <source>
        <dbReference type="PROSITE" id="PS50097"/>
    </source>
</evidence>
<feature type="compositionally biased region" description="Basic and acidic residues" evidence="1">
    <location>
        <begin position="115"/>
        <end position="129"/>
    </location>
</feature>
<evidence type="ECO:0000259" key="3">
    <source>
        <dbReference type="PROSITE" id="PS50245"/>
    </source>
</evidence>
<feature type="domain" description="BTB" evidence="2">
    <location>
        <begin position="207"/>
        <end position="284"/>
    </location>
</feature>
<evidence type="ECO:0008006" key="6">
    <source>
        <dbReference type="Google" id="ProtNLM"/>
    </source>
</evidence>
<dbReference type="STRING" id="764103.G7E953"/>
<dbReference type="InterPro" id="IPR000210">
    <property type="entry name" value="BTB/POZ_dom"/>
</dbReference>
<dbReference type="PROSITE" id="PS50245">
    <property type="entry name" value="CAP_GLY_2"/>
    <property type="match status" value="1"/>
</dbReference>
<dbReference type="SMART" id="SM00225">
    <property type="entry name" value="BTB"/>
    <property type="match status" value="1"/>
</dbReference>
<feature type="compositionally biased region" description="Polar residues" evidence="1">
    <location>
        <begin position="103"/>
        <end position="114"/>
    </location>
</feature>
<name>G7E953_MIXOS</name>
<evidence type="ECO:0000256" key="1">
    <source>
        <dbReference type="SAM" id="MobiDB-lite"/>
    </source>
</evidence>
<evidence type="ECO:0000313" key="4">
    <source>
        <dbReference type="EMBL" id="GAA99172.1"/>
    </source>
</evidence>
<feature type="region of interest" description="Disordered" evidence="1">
    <location>
        <begin position="102"/>
        <end position="136"/>
    </location>
</feature>
<evidence type="ECO:0000313" key="5">
    <source>
        <dbReference type="Proteomes" id="UP000009131"/>
    </source>
</evidence>
<dbReference type="SUPFAM" id="SSF54695">
    <property type="entry name" value="POZ domain"/>
    <property type="match status" value="1"/>
</dbReference>
<feature type="region of interest" description="Disordered" evidence="1">
    <location>
        <begin position="1"/>
        <end position="50"/>
    </location>
</feature>
<feature type="region of interest" description="Disordered" evidence="1">
    <location>
        <begin position="553"/>
        <end position="649"/>
    </location>
</feature>
<dbReference type="OMA" id="WISAEDE"/>
<comment type="caution">
    <text evidence="4">The sequence shown here is derived from an EMBL/GenBank/DDBJ whole genome shotgun (WGS) entry which is preliminary data.</text>
</comment>
<dbReference type="RefSeq" id="XP_014568418.1">
    <property type="nucleotide sequence ID" value="XM_014712932.1"/>
</dbReference>
<dbReference type="PANTHER" id="PTHR22427">
    <property type="entry name" value="GH15728P"/>
    <property type="match status" value="1"/>
</dbReference>
<dbReference type="InterPro" id="IPR011333">
    <property type="entry name" value="SKP1/BTB/POZ_sf"/>
</dbReference>
<proteinExistence type="predicted"/>
<feature type="domain" description="CAP-Gly" evidence="3">
    <location>
        <begin position="742"/>
        <end position="822"/>
    </location>
</feature>
<dbReference type="Pfam" id="PF00651">
    <property type="entry name" value="BTB"/>
    <property type="match status" value="1"/>
</dbReference>
<dbReference type="Gene3D" id="2.30.30.190">
    <property type="entry name" value="CAP Gly-rich-like domain"/>
    <property type="match status" value="1"/>
</dbReference>
<dbReference type="AlphaFoldDB" id="G7E953"/>
<dbReference type="PROSITE" id="PS50097">
    <property type="entry name" value="BTB"/>
    <property type="match status" value="1"/>
</dbReference>
<dbReference type="Proteomes" id="UP000009131">
    <property type="component" value="Unassembled WGS sequence"/>
</dbReference>
<dbReference type="InterPro" id="IPR036859">
    <property type="entry name" value="CAP-Gly_dom_sf"/>
</dbReference>
<dbReference type="InParanoid" id="G7E953"/>
<accession>G7E953</accession>
<reference evidence="4 5" key="1">
    <citation type="journal article" date="2011" name="J. Gen. Appl. Microbiol.">
        <title>Draft genome sequencing of the enigmatic basidiomycete Mixia osmundae.</title>
        <authorList>
            <person name="Nishida H."/>
            <person name="Nagatsuka Y."/>
            <person name="Sugiyama J."/>
        </authorList>
    </citation>
    <scope>NUCLEOTIDE SEQUENCE [LARGE SCALE GENOMIC DNA]</scope>
    <source>
        <strain evidence="5">CBS 9802 / IAM 14324 / JCM 22182 / KY 12970</strain>
    </source>
</reference>
<dbReference type="SUPFAM" id="SSF74924">
    <property type="entry name" value="Cap-Gly domain"/>
    <property type="match status" value="1"/>
</dbReference>
<dbReference type="EMBL" id="BABT02000220">
    <property type="protein sequence ID" value="GAA99172.1"/>
    <property type="molecule type" value="Genomic_DNA"/>
</dbReference>
<organism evidence="4 5">
    <name type="scientific">Mixia osmundae (strain CBS 9802 / IAM 14324 / JCM 22182 / KY 12970)</name>
    <dbReference type="NCBI Taxonomy" id="764103"/>
    <lineage>
        <taxon>Eukaryota</taxon>
        <taxon>Fungi</taxon>
        <taxon>Dikarya</taxon>
        <taxon>Basidiomycota</taxon>
        <taxon>Pucciniomycotina</taxon>
        <taxon>Mixiomycetes</taxon>
        <taxon>Mixiales</taxon>
        <taxon>Mixiaceae</taxon>
        <taxon>Mixia</taxon>
    </lineage>
</organism>
<dbReference type="PANTHER" id="PTHR22427:SF7">
    <property type="entry name" value="GH15728P"/>
    <property type="match status" value="1"/>
</dbReference>
<gene>
    <name evidence="4" type="primary">Mo05864</name>
    <name evidence="4" type="ORF">E5Q_05864</name>
</gene>
<keyword evidence="5" id="KW-1185">Reference proteome</keyword>
<reference evidence="4 5" key="2">
    <citation type="journal article" date="2012" name="Open Biol.">
        <title>Characteristics of nucleosomes and linker DNA regions on the genome of the basidiomycete Mixia osmundae revealed by mono- and dinucleosome mapping.</title>
        <authorList>
            <person name="Nishida H."/>
            <person name="Kondo S."/>
            <person name="Matsumoto T."/>
            <person name="Suzuki Y."/>
            <person name="Yoshikawa H."/>
            <person name="Taylor T.D."/>
            <person name="Sugiyama J."/>
        </authorList>
    </citation>
    <scope>NUCLEOTIDE SEQUENCE [LARGE SCALE GENOMIC DNA]</scope>
    <source>
        <strain evidence="5">CBS 9802 / IAM 14324 / JCM 22182 / KY 12970</strain>
    </source>
</reference>
<sequence length="830" mass="91472">MAGPRGNDGTRTSERGQPACQRLANNEMTTTSAGLASSPRQDRPLPASRRQWKQQLGELLEHAEHRFGDLRWVLADGTQIWAHKAIVYSRSSARFKAKFLASASHSNGKQNASPSEHHQRERTPSDRHVSNGTTTTTVKTSVRLDDYDVALLKAHLLYFYTAERLRDVDAFLSDEPDEISTAPHLEAQRIERLSEDFLYLWRSQLFADVKLTIEDENDGSAEGIAMSAHRAILCSRCTYFSALVLSPYADSHQNAYALPSPPFTRQAIHFVLGYFYCGSVRFTSKTVDLATAMQIWRCAEYLGSEDLKTEIEREIESMCHGFRNFTGASARRAAKIFAFCESPDVFCRRLQEGSRKVVTTAWGEAWAQEIGALDQATQQSLVLEVCAHTTATTLCDAIRAKRTLQNRIDAHGKHSWAQHLAAMLEPISERVTTVVQTSLDDILCSPSFTALLSGVDFSDDALEELFDTVGSQPTIETAATTYVALCKHRATIEHDGAARTREASERALDRITRFLKARWPAMHQAGSFAHQSSANLQDIADALHISVADLTAHVPKQHPHKSRLPATDPTRPSRLLSTDSKISTYRKPVSRAESASVIRTTRREGGASRAMSESQAPSHARSLGLAGYSSSPRINESRKTTAARPTSAAPVMGTHQINGLSHAMSKLATVDDSPVATTSRSRAASTSNQAILEVDTGSPRTSAAVDWDPTEHGTELSEGIPCVVMLDHPPGTKLRASVHYLGEVHFAPGAWVGLEVHDETLPVMEEDIDPALRVRWTDGSVDGIRYFATSLALKRLHEAFEADAQSQQHMPSGSHKQSLFVRPDQVVYVF</sequence>
<dbReference type="Gene3D" id="3.30.710.10">
    <property type="entry name" value="Potassium Channel Kv1.1, Chain A"/>
    <property type="match status" value="2"/>
</dbReference>